<dbReference type="AlphaFoldDB" id="A0AAD8XNA7"/>
<accession>A0AAD8XNA7</accession>
<organism evidence="2 3">
    <name type="scientific">Glomerella acutata</name>
    <name type="common">Colletotrichum acutatum</name>
    <dbReference type="NCBI Taxonomy" id="27357"/>
    <lineage>
        <taxon>Eukaryota</taxon>
        <taxon>Fungi</taxon>
        <taxon>Dikarya</taxon>
        <taxon>Ascomycota</taxon>
        <taxon>Pezizomycotina</taxon>
        <taxon>Sordariomycetes</taxon>
        <taxon>Hypocreomycetidae</taxon>
        <taxon>Glomerellales</taxon>
        <taxon>Glomerellaceae</taxon>
        <taxon>Colletotrichum</taxon>
        <taxon>Colletotrichum acutatum species complex</taxon>
    </lineage>
</organism>
<sequence length="99" mass="11376">MDVVVGIWMWLVTLDSTELTQLRKARIYVLAFPLRDGCDARKSRQALRRQTPSLEAGVGRHGFVFLTAPTRTLRLEVIMLLLFTISYPSVCCCFHSFER</sequence>
<comment type="caution">
    <text evidence="2">The sequence shown here is derived from an EMBL/GenBank/DDBJ whole genome shotgun (WGS) entry which is preliminary data.</text>
</comment>
<dbReference type="RefSeq" id="XP_060370613.1">
    <property type="nucleotide sequence ID" value="XM_060507111.1"/>
</dbReference>
<feature type="transmembrane region" description="Helical" evidence="1">
    <location>
        <begin position="77"/>
        <end position="97"/>
    </location>
</feature>
<keyword evidence="1" id="KW-0472">Membrane</keyword>
<keyword evidence="1" id="KW-0812">Transmembrane</keyword>
<dbReference type="GeneID" id="85391010"/>
<proteinExistence type="predicted"/>
<protein>
    <submittedName>
        <fullName evidence="2">Uncharacterized protein</fullName>
    </submittedName>
</protein>
<evidence type="ECO:0000313" key="3">
    <source>
        <dbReference type="Proteomes" id="UP001244207"/>
    </source>
</evidence>
<dbReference type="EMBL" id="JAHMHS010000006">
    <property type="protein sequence ID" value="KAK1730558.1"/>
    <property type="molecule type" value="Genomic_DNA"/>
</dbReference>
<keyword evidence="1" id="KW-1133">Transmembrane helix</keyword>
<keyword evidence="3" id="KW-1185">Reference proteome</keyword>
<reference evidence="2" key="1">
    <citation type="submission" date="2021-12" db="EMBL/GenBank/DDBJ databases">
        <title>Comparative genomics, transcriptomics and evolutionary studies reveal genomic signatures of adaptation to plant cell wall in hemibiotrophic fungi.</title>
        <authorList>
            <consortium name="DOE Joint Genome Institute"/>
            <person name="Baroncelli R."/>
            <person name="Diaz J.F."/>
            <person name="Benocci T."/>
            <person name="Peng M."/>
            <person name="Battaglia E."/>
            <person name="Haridas S."/>
            <person name="Andreopoulos W."/>
            <person name="Labutti K."/>
            <person name="Pangilinan J."/>
            <person name="Floch G.L."/>
            <person name="Makela M.R."/>
            <person name="Henrissat B."/>
            <person name="Grigoriev I.V."/>
            <person name="Crouch J.A."/>
            <person name="De Vries R.P."/>
            <person name="Sukno S.A."/>
            <person name="Thon M.R."/>
        </authorList>
    </citation>
    <scope>NUCLEOTIDE SEQUENCE</scope>
    <source>
        <strain evidence="2">CBS 112980</strain>
    </source>
</reference>
<dbReference type="Proteomes" id="UP001244207">
    <property type="component" value="Unassembled WGS sequence"/>
</dbReference>
<name>A0AAD8XNA7_GLOAC</name>
<gene>
    <name evidence="2" type="ORF">BDZ83DRAFT_601556</name>
</gene>
<evidence type="ECO:0000313" key="2">
    <source>
        <dbReference type="EMBL" id="KAK1730558.1"/>
    </source>
</evidence>
<evidence type="ECO:0000256" key="1">
    <source>
        <dbReference type="SAM" id="Phobius"/>
    </source>
</evidence>